<accession>A0ABP9VZF4</accession>
<feature type="transmembrane region" description="Helical" evidence="6">
    <location>
        <begin position="369"/>
        <end position="393"/>
    </location>
</feature>
<proteinExistence type="predicted"/>
<dbReference type="RefSeq" id="WP_345686172.1">
    <property type="nucleotide sequence ID" value="NZ_BAABRO010000013.1"/>
</dbReference>
<dbReference type="PANTHER" id="PTHR43738">
    <property type="entry name" value="ABC TRANSPORTER, MEMBRANE PROTEIN"/>
    <property type="match status" value="1"/>
</dbReference>
<dbReference type="Pfam" id="PF02687">
    <property type="entry name" value="FtsX"/>
    <property type="match status" value="1"/>
</dbReference>
<evidence type="ECO:0000256" key="6">
    <source>
        <dbReference type="SAM" id="Phobius"/>
    </source>
</evidence>
<evidence type="ECO:0000256" key="4">
    <source>
        <dbReference type="ARBA" id="ARBA00022989"/>
    </source>
</evidence>
<keyword evidence="2" id="KW-1003">Cell membrane</keyword>
<dbReference type="Proteomes" id="UP001416858">
    <property type="component" value="Unassembled WGS sequence"/>
</dbReference>
<evidence type="ECO:0000259" key="8">
    <source>
        <dbReference type="Pfam" id="PF12704"/>
    </source>
</evidence>
<keyword evidence="4 6" id="KW-1133">Transmembrane helix</keyword>
<dbReference type="InterPro" id="IPR051125">
    <property type="entry name" value="ABC-4/HrtB_transporter"/>
</dbReference>
<dbReference type="EMBL" id="BAABRO010000013">
    <property type="protein sequence ID" value="GAA5509257.1"/>
    <property type="molecule type" value="Genomic_DNA"/>
</dbReference>
<protein>
    <recommendedName>
        <fullName evidence="11">Macrolide export ATP-binding/permease protein MacB</fullName>
    </recommendedName>
</protein>
<name>A0ABP9VZF4_9BACT</name>
<keyword evidence="3 6" id="KW-0812">Transmembrane</keyword>
<gene>
    <name evidence="9" type="ORF">Rcae01_04756</name>
</gene>
<dbReference type="Pfam" id="PF12704">
    <property type="entry name" value="MacB_PCD"/>
    <property type="match status" value="1"/>
</dbReference>
<dbReference type="PANTHER" id="PTHR43738:SF2">
    <property type="entry name" value="ABC TRANSPORTER PERMEASE"/>
    <property type="match status" value="1"/>
</dbReference>
<dbReference type="InterPro" id="IPR025857">
    <property type="entry name" value="MacB_PCD"/>
</dbReference>
<evidence type="ECO:0000256" key="5">
    <source>
        <dbReference type="ARBA" id="ARBA00023136"/>
    </source>
</evidence>
<feature type="transmembrane region" description="Helical" evidence="6">
    <location>
        <begin position="326"/>
        <end position="348"/>
    </location>
</feature>
<evidence type="ECO:0008006" key="11">
    <source>
        <dbReference type="Google" id="ProtNLM"/>
    </source>
</evidence>
<evidence type="ECO:0000313" key="9">
    <source>
        <dbReference type="EMBL" id="GAA5509257.1"/>
    </source>
</evidence>
<dbReference type="InterPro" id="IPR003838">
    <property type="entry name" value="ABC3_permease_C"/>
</dbReference>
<reference evidence="9 10" key="1">
    <citation type="submission" date="2024-02" db="EMBL/GenBank/DDBJ databases">
        <title>Rhodopirellula caenicola NBRC 110016.</title>
        <authorList>
            <person name="Ichikawa N."/>
            <person name="Katano-Makiyama Y."/>
            <person name="Hidaka K."/>
        </authorList>
    </citation>
    <scope>NUCLEOTIDE SEQUENCE [LARGE SCALE GENOMIC DNA]</scope>
    <source>
        <strain evidence="9 10">NBRC 110016</strain>
    </source>
</reference>
<organism evidence="9 10">
    <name type="scientific">Novipirellula caenicola</name>
    <dbReference type="NCBI Taxonomy" id="1536901"/>
    <lineage>
        <taxon>Bacteria</taxon>
        <taxon>Pseudomonadati</taxon>
        <taxon>Planctomycetota</taxon>
        <taxon>Planctomycetia</taxon>
        <taxon>Pirellulales</taxon>
        <taxon>Pirellulaceae</taxon>
        <taxon>Novipirellula</taxon>
    </lineage>
</organism>
<keyword evidence="10" id="KW-1185">Reference proteome</keyword>
<sequence length="454" mass="49176">MSLIQIAWRNFCHRSLSSVLTTLSLALGVGLVVLVLSIFGIISEAFTRNASVGYNLVVGPKGSALQLTLNSVYYLSQPIENLPFTEYMEFFGKAERAEMVRRYGGDPALGERDGIYAGYMAGGYAIPLALGDYYGEFRVVGTIPDFFEKLRHGPDVDEPFSFAEGRALQEHSAENGYFEAVLGSRVASEMGKHAGDEFFPTHGDPEGEGHGQGFKIVGILEPTGTPNDRAAFVNLEGFYLLDNHAKPLKGDEIIEEPVDWQQRDPEHKPLVIPQREVTSILIRNGNLMFAPGMQNAINEGLQSQAAAPVGEIAKLMTAIVGPLLKALLAITLITSVVAAVGVLVAIYNSMNDRRRDIAVMRALGARRETVTVIILAESLIIALVGGTLGWFLAHFAIWSSSGYIEAQTGVRVGFFTTSTYEIAVLPLVIVLALFAGFLPAWSAYRTDVGSNLSA</sequence>
<evidence type="ECO:0000256" key="2">
    <source>
        <dbReference type="ARBA" id="ARBA00022475"/>
    </source>
</evidence>
<keyword evidence="5 6" id="KW-0472">Membrane</keyword>
<feature type="transmembrane region" description="Helical" evidence="6">
    <location>
        <begin position="422"/>
        <end position="444"/>
    </location>
</feature>
<feature type="domain" description="MacB-like periplasmic core" evidence="8">
    <location>
        <begin position="18"/>
        <end position="238"/>
    </location>
</feature>
<feature type="domain" description="ABC3 transporter permease C-terminal" evidence="7">
    <location>
        <begin position="330"/>
        <end position="447"/>
    </location>
</feature>
<evidence type="ECO:0000259" key="7">
    <source>
        <dbReference type="Pfam" id="PF02687"/>
    </source>
</evidence>
<feature type="transmembrane region" description="Helical" evidence="6">
    <location>
        <begin position="20"/>
        <end position="42"/>
    </location>
</feature>
<evidence type="ECO:0000256" key="3">
    <source>
        <dbReference type="ARBA" id="ARBA00022692"/>
    </source>
</evidence>
<evidence type="ECO:0000313" key="10">
    <source>
        <dbReference type="Proteomes" id="UP001416858"/>
    </source>
</evidence>
<evidence type="ECO:0000256" key="1">
    <source>
        <dbReference type="ARBA" id="ARBA00004651"/>
    </source>
</evidence>
<comment type="caution">
    <text evidence="9">The sequence shown here is derived from an EMBL/GenBank/DDBJ whole genome shotgun (WGS) entry which is preliminary data.</text>
</comment>
<comment type="subcellular location">
    <subcellularLocation>
        <location evidence="1">Cell membrane</location>
        <topology evidence="1">Multi-pass membrane protein</topology>
    </subcellularLocation>
</comment>